<reference evidence="1 2" key="1">
    <citation type="submission" date="2014-02" db="EMBL/GenBank/DDBJ databases">
        <title>Single nucleus genome sequencing reveals high similarity among nuclei of an endomycorrhizal fungus.</title>
        <authorList>
            <person name="Lin K."/>
            <person name="Geurts R."/>
            <person name="Zhang Z."/>
            <person name="Limpens E."/>
            <person name="Saunders D.G."/>
            <person name="Mu D."/>
            <person name="Pang E."/>
            <person name="Cao H."/>
            <person name="Cha H."/>
            <person name="Lin T."/>
            <person name="Zhou Q."/>
            <person name="Shang Y."/>
            <person name="Li Y."/>
            <person name="Ivanov S."/>
            <person name="Sharma T."/>
            <person name="Velzen R.V."/>
            <person name="Ruijter N.D."/>
            <person name="Aanen D.K."/>
            <person name="Win J."/>
            <person name="Kamoun S."/>
            <person name="Bisseling T."/>
            <person name="Huang S."/>
        </authorList>
    </citation>
    <scope>NUCLEOTIDE SEQUENCE [LARGE SCALE GENOMIC DNA]</scope>
    <source>
        <strain evidence="2">DAOM197198w</strain>
    </source>
</reference>
<proteinExistence type="predicted"/>
<evidence type="ECO:0000313" key="1">
    <source>
        <dbReference type="EMBL" id="EXX79175.1"/>
    </source>
</evidence>
<keyword evidence="2" id="KW-1185">Reference proteome</keyword>
<dbReference type="HOGENOM" id="CLU_2672402_0_0_1"/>
<evidence type="ECO:0000313" key="2">
    <source>
        <dbReference type="Proteomes" id="UP000022910"/>
    </source>
</evidence>
<accession>A0A015KHR3</accession>
<name>A0A015KHR3_RHIIW</name>
<organism evidence="1 2">
    <name type="scientific">Rhizophagus irregularis (strain DAOM 197198w)</name>
    <name type="common">Glomus intraradices</name>
    <dbReference type="NCBI Taxonomy" id="1432141"/>
    <lineage>
        <taxon>Eukaryota</taxon>
        <taxon>Fungi</taxon>
        <taxon>Fungi incertae sedis</taxon>
        <taxon>Mucoromycota</taxon>
        <taxon>Glomeromycotina</taxon>
        <taxon>Glomeromycetes</taxon>
        <taxon>Glomerales</taxon>
        <taxon>Glomeraceae</taxon>
        <taxon>Rhizophagus</taxon>
    </lineage>
</organism>
<dbReference type="AlphaFoldDB" id="A0A015KHR3"/>
<dbReference type="EMBL" id="JEMT01005111">
    <property type="protein sequence ID" value="EXX79175.1"/>
    <property type="molecule type" value="Genomic_DNA"/>
</dbReference>
<gene>
    <name evidence="1" type="ORF">RirG_008180</name>
</gene>
<comment type="caution">
    <text evidence="1">The sequence shown here is derived from an EMBL/GenBank/DDBJ whole genome shotgun (WGS) entry which is preliminary data.</text>
</comment>
<protein>
    <submittedName>
        <fullName evidence="1">Uncharacterized protein</fullName>
    </submittedName>
</protein>
<sequence>MEIHEKYKTPTHYKNFMSTIILINENALRVENDDRRTVFLDVSPSRKGDLNYFKKLGNAMKYLGASQPVRRSMLT</sequence>
<dbReference type="Proteomes" id="UP000022910">
    <property type="component" value="Unassembled WGS sequence"/>
</dbReference>